<sequence>MGFNICGIYEKRPAMCRHYPQPLGGGQTSYTPPGCTYWFDGEGKRHGECDPFCRAACCLVERAGGEPEGEQLDGAAGGLPCKHLVWSDTHPCLRVDTSSGGDREEAGEGVGAFQQILSQISGGKTSSDETKELGVEARKTKGG</sequence>
<feature type="compositionally biased region" description="Basic and acidic residues" evidence="1">
    <location>
        <begin position="126"/>
        <end position="143"/>
    </location>
</feature>
<dbReference type="EMBL" id="LR796249">
    <property type="protein sequence ID" value="CAB4131158.1"/>
    <property type="molecule type" value="Genomic_DNA"/>
</dbReference>
<name>A0A6J5LNH8_9CAUD</name>
<protein>
    <recommendedName>
        <fullName evidence="4">Zinc- or iron-chelating domain containing protein</fullName>
    </recommendedName>
</protein>
<proteinExistence type="predicted"/>
<reference evidence="3" key="1">
    <citation type="submission" date="2020-04" db="EMBL/GenBank/DDBJ databases">
        <authorList>
            <person name="Chiriac C."/>
            <person name="Salcher M."/>
            <person name="Ghai R."/>
            <person name="Kavagutti S V."/>
        </authorList>
    </citation>
    <scope>NUCLEOTIDE SEQUENCE</scope>
</reference>
<evidence type="ECO:0008006" key="4">
    <source>
        <dbReference type="Google" id="ProtNLM"/>
    </source>
</evidence>
<feature type="region of interest" description="Disordered" evidence="1">
    <location>
        <begin position="119"/>
        <end position="143"/>
    </location>
</feature>
<organism evidence="3">
    <name type="scientific">uncultured Caudovirales phage</name>
    <dbReference type="NCBI Taxonomy" id="2100421"/>
    <lineage>
        <taxon>Viruses</taxon>
        <taxon>Duplodnaviria</taxon>
        <taxon>Heunggongvirae</taxon>
        <taxon>Uroviricota</taxon>
        <taxon>Caudoviricetes</taxon>
        <taxon>Peduoviridae</taxon>
        <taxon>Maltschvirus</taxon>
        <taxon>Maltschvirus maltsch</taxon>
    </lineage>
</organism>
<accession>A0A6J5LNH8</accession>
<evidence type="ECO:0000313" key="3">
    <source>
        <dbReference type="EMBL" id="CAB4135202.1"/>
    </source>
</evidence>
<evidence type="ECO:0000313" key="2">
    <source>
        <dbReference type="EMBL" id="CAB4131158.1"/>
    </source>
</evidence>
<gene>
    <name evidence="2" type="ORF">UFOVP127_52</name>
    <name evidence="3" type="ORF">UFOVP276_158</name>
</gene>
<dbReference type="EMBL" id="LR796294">
    <property type="protein sequence ID" value="CAB4135202.1"/>
    <property type="molecule type" value="Genomic_DNA"/>
</dbReference>
<evidence type="ECO:0000256" key="1">
    <source>
        <dbReference type="SAM" id="MobiDB-lite"/>
    </source>
</evidence>